<evidence type="ECO:0000256" key="2">
    <source>
        <dbReference type="ARBA" id="ARBA00022946"/>
    </source>
</evidence>
<dbReference type="AlphaFoldDB" id="A0AAV5BV36"/>
<keyword evidence="2" id="KW-0809">Transit peptide</keyword>
<reference evidence="4" key="1">
    <citation type="journal article" date="2018" name="DNA Res.">
        <title>Multiple hybrid de novo genome assembly of finger millet, an orphan allotetraploid crop.</title>
        <authorList>
            <person name="Hatakeyama M."/>
            <person name="Aluri S."/>
            <person name="Balachadran M.T."/>
            <person name="Sivarajan S.R."/>
            <person name="Patrignani A."/>
            <person name="Gruter S."/>
            <person name="Poveda L."/>
            <person name="Shimizu-Inatsugi R."/>
            <person name="Baeten J."/>
            <person name="Francoijs K.J."/>
            <person name="Nataraja K.N."/>
            <person name="Reddy Y.A.N."/>
            <person name="Phadnis S."/>
            <person name="Ravikumar R.L."/>
            <person name="Schlapbach R."/>
            <person name="Sreeman S.M."/>
            <person name="Shimizu K.K."/>
        </authorList>
    </citation>
    <scope>NUCLEOTIDE SEQUENCE</scope>
</reference>
<comment type="caution">
    <text evidence="4">The sequence shown here is derived from an EMBL/GenBank/DDBJ whole genome shotgun (WGS) entry which is preliminary data.</text>
</comment>
<dbReference type="FunFam" id="1.25.40.10:FF:000525">
    <property type="entry name" value="Pentatricopeptide (PPR) repeat-containing protein-like"/>
    <property type="match status" value="1"/>
</dbReference>
<accession>A0AAV5BV36</accession>
<name>A0AAV5BV36_ELECO</name>
<dbReference type="PANTHER" id="PTHR47926">
    <property type="entry name" value="PENTATRICOPEPTIDE REPEAT-CONTAINING PROTEIN"/>
    <property type="match status" value="1"/>
</dbReference>
<dbReference type="NCBIfam" id="TIGR00756">
    <property type="entry name" value="PPR"/>
    <property type="match status" value="2"/>
</dbReference>
<evidence type="ECO:0000313" key="5">
    <source>
        <dbReference type="Proteomes" id="UP001054889"/>
    </source>
</evidence>
<dbReference type="Gene3D" id="1.25.40.10">
    <property type="entry name" value="Tetratricopeptide repeat domain"/>
    <property type="match status" value="2"/>
</dbReference>
<dbReference type="Pfam" id="PF01535">
    <property type="entry name" value="PPR"/>
    <property type="match status" value="2"/>
</dbReference>
<dbReference type="Pfam" id="PF20431">
    <property type="entry name" value="E_motif"/>
    <property type="match status" value="1"/>
</dbReference>
<feature type="repeat" description="PPR" evidence="3">
    <location>
        <begin position="45"/>
        <end position="79"/>
    </location>
</feature>
<dbReference type="InterPro" id="IPR002885">
    <property type="entry name" value="PPR_rpt"/>
</dbReference>
<dbReference type="GO" id="GO:0009451">
    <property type="term" value="P:RNA modification"/>
    <property type="evidence" value="ECO:0007669"/>
    <property type="project" value="InterPro"/>
</dbReference>
<evidence type="ECO:0000256" key="1">
    <source>
        <dbReference type="ARBA" id="ARBA00022737"/>
    </source>
</evidence>
<evidence type="ECO:0000256" key="3">
    <source>
        <dbReference type="PROSITE-ProRule" id="PRU00708"/>
    </source>
</evidence>
<dbReference type="InterPro" id="IPR046848">
    <property type="entry name" value="E_motif"/>
</dbReference>
<evidence type="ECO:0000313" key="4">
    <source>
        <dbReference type="EMBL" id="GJM89822.1"/>
    </source>
</evidence>
<dbReference type="GO" id="GO:0003723">
    <property type="term" value="F:RNA binding"/>
    <property type="evidence" value="ECO:0007669"/>
    <property type="project" value="InterPro"/>
</dbReference>
<feature type="repeat" description="PPR" evidence="3">
    <location>
        <begin position="148"/>
        <end position="182"/>
    </location>
</feature>
<dbReference type="PANTHER" id="PTHR47926:SF532">
    <property type="entry name" value="PENTACOTRIPEPTIDE-REPEAT REGION OF PRORP DOMAIN-CONTAINING PROTEIN"/>
    <property type="match status" value="1"/>
</dbReference>
<dbReference type="InterPro" id="IPR046960">
    <property type="entry name" value="PPR_At4g14850-like_plant"/>
</dbReference>
<protein>
    <recommendedName>
        <fullName evidence="6">Pentatricopeptide repeat-containing protein</fullName>
    </recommendedName>
</protein>
<reference evidence="4" key="2">
    <citation type="submission" date="2021-12" db="EMBL/GenBank/DDBJ databases">
        <title>Resequencing data analysis of finger millet.</title>
        <authorList>
            <person name="Hatakeyama M."/>
            <person name="Aluri S."/>
            <person name="Balachadran M.T."/>
            <person name="Sivarajan S.R."/>
            <person name="Poveda L."/>
            <person name="Shimizu-Inatsugi R."/>
            <person name="Schlapbach R."/>
            <person name="Sreeman S.M."/>
            <person name="Shimizu K.K."/>
        </authorList>
    </citation>
    <scope>NUCLEOTIDE SEQUENCE</scope>
</reference>
<dbReference type="Pfam" id="PF13041">
    <property type="entry name" value="PPR_2"/>
    <property type="match status" value="2"/>
</dbReference>
<dbReference type="Proteomes" id="UP001054889">
    <property type="component" value="Unassembled WGS sequence"/>
</dbReference>
<proteinExistence type="predicted"/>
<sequence length="385" mass="42023">MFRRAAARRGFSHARPVSNSLVKLYTRAGLLSAADAIFRESLIKDVVSWSVIISGYAQEGLAEEAFALFAEMLHHSSCSRPNEFTLASLLSVRASAAALDTGRQLHALAVAAGLEHHVMVRSALVDMYGKSGSMSNADVVFLHRMKDDVISWTAMIVGYAEHGRSKEAIELFEQMCHAGIKPDHVTFIGVLTACCHAGEVEHGLRYLNAMSTTYGLEPAKEHYGCIVDLLGRAGRIREAEELIARIDHDERDGVVWTSLLRACAARAEEEPRKKAAERVMEAEPWGAGAHVAMANLFASKGQWHEAAQEQHVMKQKEVVKGAGCSSVEVGGKDRGIGVFVSGDRTHPQDNSIYGMLELMYYGAGLGRCTPDHLGLEYELEVTVNS</sequence>
<keyword evidence="5" id="KW-1185">Reference proteome</keyword>
<gene>
    <name evidence="4" type="primary">ga06043</name>
    <name evidence="4" type="ORF">PR202_ga06043</name>
</gene>
<dbReference type="InterPro" id="IPR011990">
    <property type="entry name" value="TPR-like_helical_dom_sf"/>
</dbReference>
<evidence type="ECO:0008006" key="6">
    <source>
        <dbReference type="Google" id="ProtNLM"/>
    </source>
</evidence>
<dbReference type="EMBL" id="BQKI01000002">
    <property type="protein sequence ID" value="GJM89822.1"/>
    <property type="molecule type" value="Genomic_DNA"/>
</dbReference>
<keyword evidence="1" id="KW-0677">Repeat</keyword>
<organism evidence="4 5">
    <name type="scientific">Eleusine coracana subsp. coracana</name>
    <dbReference type="NCBI Taxonomy" id="191504"/>
    <lineage>
        <taxon>Eukaryota</taxon>
        <taxon>Viridiplantae</taxon>
        <taxon>Streptophyta</taxon>
        <taxon>Embryophyta</taxon>
        <taxon>Tracheophyta</taxon>
        <taxon>Spermatophyta</taxon>
        <taxon>Magnoliopsida</taxon>
        <taxon>Liliopsida</taxon>
        <taxon>Poales</taxon>
        <taxon>Poaceae</taxon>
        <taxon>PACMAD clade</taxon>
        <taxon>Chloridoideae</taxon>
        <taxon>Cynodonteae</taxon>
        <taxon>Eleusininae</taxon>
        <taxon>Eleusine</taxon>
    </lineage>
</organism>
<dbReference type="PROSITE" id="PS51375">
    <property type="entry name" value="PPR"/>
    <property type="match status" value="2"/>
</dbReference>